<feature type="transmembrane region" description="Helical" evidence="6">
    <location>
        <begin position="125"/>
        <end position="146"/>
    </location>
</feature>
<evidence type="ECO:0000313" key="9">
    <source>
        <dbReference type="Proteomes" id="UP000006310"/>
    </source>
</evidence>
<dbReference type="OrthoDB" id="5423111at2759"/>
<dbReference type="InterPro" id="IPR052649">
    <property type="entry name" value="NCE102-like"/>
</dbReference>
<dbReference type="GO" id="GO:0070941">
    <property type="term" value="P:eisosome assembly"/>
    <property type="evidence" value="ECO:0007669"/>
    <property type="project" value="TreeGrafter"/>
</dbReference>
<proteinExistence type="predicted"/>
<reference evidence="9" key="2">
    <citation type="submission" date="2012-08" db="EMBL/GenBank/DDBJ databases">
        <title>Genome sequence of Kazachstania naganishii.</title>
        <authorList>
            <person name="Gordon J.L."/>
            <person name="Armisen D."/>
            <person name="Proux-Wera E."/>
            <person name="OhEigeartaigh S.S."/>
            <person name="Byrne K.P."/>
            <person name="Wolfe K.H."/>
        </authorList>
    </citation>
    <scope>NUCLEOTIDE SEQUENCE [LARGE SCALE GENOMIC DNA]</scope>
    <source>
        <strain evidence="9">ATCC MYA-139 / BCRC 22969 / CBS 8797 / CCRC 22969 / KCTC 17520 / NBRC 10181 / NCYC 3082</strain>
    </source>
</reference>
<feature type="region of interest" description="Disordered" evidence="5">
    <location>
        <begin position="159"/>
        <end position="182"/>
    </location>
</feature>
<dbReference type="KEGG" id="kng:KNAG_0B00800"/>
<dbReference type="eggNOG" id="ENOG502RZW2">
    <property type="taxonomic scope" value="Eukaryota"/>
</dbReference>
<evidence type="ECO:0000256" key="5">
    <source>
        <dbReference type="SAM" id="MobiDB-lite"/>
    </source>
</evidence>
<keyword evidence="2 6" id="KW-0812">Transmembrane</keyword>
<dbReference type="GO" id="GO:0072659">
    <property type="term" value="P:protein localization to plasma membrane"/>
    <property type="evidence" value="ECO:0007669"/>
    <property type="project" value="TreeGrafter"/>
</dbReference>
<comment type="subcellular location">
    <subcellularLocation>
        <location evidence="1">Membrane</location>
        <topology evidence="1">Multi-pass membrane protein</topology>
    </subcellularLocation>
</comment>
<dbReference type="RefSeq" id="XP_022462773.1">
    <property type="nucleotide sequence ID" value="XM_022611356.1"/>
</dbReference>
<dbReference type="GO" id="GO:0032126">
    <property type="term" value="C:eisosome"/>
    <property type="evidence" value="ECO:0007669"/>
    <property type="project" value="TreeGrafter"/>
</dbReference>
<dbReference type="AlphaFoldDB" id="J7RUM2"/>
<organism evidence="8 9">
    <name type="scientific">Huiozyma naganishii (strain ATCC MYA-139 / BCRC 22969 / CBS 8797 / KCTC 17520 / NBRC 10181 / NCYC 3082 / Yp74L-3)</name>
    <name type="common">Yeast</name>
    <name type="synonym">Kazachstania naganishii</name>
    <dbReference type="NCBI Taxonomy" id="1071383"/>
    <lineage>
        <taxon>Eukaryota</taxon>
        <taxon>Fungi</taxon>
        <taxon>Dikarya</taxon>
        <taxon>Ascomycota</taxon>
        <taxon>Saccharomycotina</taxon>
        <taxon>Saccharomycetes</taxon>
        <taxon>Saccharomycetales</taxon>
        <taxon>Saccharomycetaceae</taxon>
        <taxon>Huiozyma</taxon>
    </lineage>
</organism>
<gene>
    <name evidence="8" type="primary">KNAG0B00800</name>
    <name evidence="8" type="ordered locus">KNAG_0B00800</name>
</gene>
<dbReference type="EMBL" id="HE978315">
    <property type="protein sequence ID" value="CCK68527.1"/>
    <property type="molecule type" value="Genomic_DNA"/>
</dbReference>
<dbReference type="OMA" id="LANFWEP"/>
<feature type="transmembrane region" description="Helical" evidence="6">
    <location>
        <begin position="40"/>
        <end position="59"/>
    </location>
</feature>
<evidence type="ECO:0000256" key="6">
    <source>
        <dbReference type="SAM" id="Phobius"/>
    </source>
</evidence>
<dbReference type="Proteomes" id="UP000006310">
    <property type="component" value="Chromosome 2"/>
</dbReference>
<reference evidence="8 9" key="1">
    <citation type="journal article" date="2011" name="Proc. Natl. Acad. Sci. U.S.A.">
        <title>Evolutionary erosion of yeast sex chromosomes by mating-type switching accidents.</title>
        <authorList>
            <person name="Gordon J.L."/>
            <person name="Armisen D."/>
            <person name="Proux-Wera E."/>
            <person name="Oheigeartaigh S.S."/>
            <person name="Byrne K.P."/>
            <person name="Wolfe K.H."/>
        </authorList>
    </citation>
    <scope>NUCLEOTIDE SEQUENCE [LARGE SCALE GENOMIC DNA]</scope>
    <source>
        <strain evidence="9">ATCC MYA-139 / BCRC 22969 / CBS 8797 / CCRC 22969 / KCTC 17520 / NBRC 10181 / NCYC 3082</strain>
    </source>
</reference>
<accession>J7RUM2</accession>
<evidence type="ECO:0000256" key="1">
    <source>
        <dbReference type="ARBA" id="ARBA00004141"/>
    </source>
</evidence>
<keyword evidence="3 6" id="KW-1133">Transmembrane helix</keyword>
<keyword evidence="9" id="KW-1185">Reference proteome</keyword>
<feature type="transmembrane region" description="Helical" evidence="6">
    <location>
        <begin position="7"/>
        <end position="28"/>
    </location>
</feature>
<dbReference type="GO" id="GO:0005886">
    <property type="term" value="C:plasma membrane"/>
    <property type="evidence" value="ECO:0007669"/>
    <property type="project" value="TreeGrafter"/>
</dbReference>
<evidence type="ECO:0000259" key="7">
    <source>
        <dbReference type="Pfam" id="PF01284"/>
    </source>
</evidence>
<name>J7RUM2_HUIN7</name>
<sequence length="182" mass="20014">MLGVADNLLRLLNFCFLVICLAFISTLINTQKFHISRVNYCMFAAAYGIATDGLYGLLANFWEPLAWPLILFTLDFLNFAFTLTAGIVLAVGIRAHSCKNVRYRERNHIIQGSENRCRISQAATAFFFFSMGIFIAKMVMSGINLASNGAFTTASSKFGRRRRHGGGVGVPETSGVPSISQV</sequence>
<evidence type="ECO:0000256" key="2">
    <source>
        <dbReference type="ARBA" id="ARBA00022692"/>
    </source>
</evidence>
<keyword evidence="4 6" id="KW-0472">Membrane</keyword>
<feature type="transmembrane region" description="Helical" evidence="6">
    <location>
        <begin position="65"/>
        <end position="93"/>
    </location>
</feature>
<evidence type="ECO:0000256" key="4">
    <source>
        <dbReference type="ARBA" id="ARBA00023136"/>
    </source>
</evidence>
<dbReference type="PANTHER" id="PTHR28165">
    <property type="entry name" value="NON-CLASSICAL EXPORT PROTEIN 2-RELATED"/>
    <property type="match status" value="1"/>
</dbReference>
<dbReference type="PANTHER" id="PTHR28165:SF1">
    <property type="entry name" value="NON-CLASSICAL EXPORT PROTEIN 2-RELATED"/>
    <property type="match status" value="1"/>
</dbReference>
<dbReference type="HOGENOM" id="CLU_098356_1_0_1"/>
<feature type="domain" description="MARVEL" evidence="7">
    <location>
        <begin position="6"/>
        <end position="139"/>
    </location>
</feature>
<dbReference type="GeneID" id="34524177"/>
<protein>
    <recommendedName>
        <fullName evidence="7">MARVEL domain-containing protein</fullName>
    </recommendedName>
</protein>
<dbReference type="InterPro" id="IPR008253">
    <property type="entry name" value="Marvel"/>
</dbReference>
<evidence type="ECO:0000256" key="3">
    <source>
        <dbReference type="ARBA" id="ARBA00022989"/>
    </source>
</evidence>
<evidence type="ECO:0000313" key="8">
    <source>
        <dbReference type="EMBL" id="CCK68527.1"/>
    </source>
</evidence>
<dbReference type="Pfam" id="PF01284">
    <property type="entry name" value="MARVEL"/>
    <property type="match status" value="1"/>
</dbReference>